<dbReference type="AlphaFoldDB" id="A0A2R6WXM7"/>
<sequence>MDHQSRNMRSPTIMAARTVYLRAERVMAVATTTICQIICTPANARTAVKASASTFSTLGSSNSFHWNCRFSKSRSSNSSSLLVSGSTSAEAVESGIRLHNLLQNPAFAGSAAGASSSTELTTSSSSCFSRTPSPSSSSSSSLSEPSSPLLLGPSASSSAASSICRRTLPHHLPQNRESPVDARCDDDAPAASSGFSSLRISSLISLISSASSISLSSPAACPDSSSLLFPPSPDELPLLSPSLPALTFALLVCKGLRNAPPMGLETLPAENLSSPRMR</sequence>
<dbReference type="EMBL" id="KZ772722">
    <property type="protein sequence ID" value="PTQ38610.1"/>
    <property type="molecule type" value="Genomic_DNA"/>
</dbReference>
<reference evidence="3" key="1">
    <citation type="journal article" date="2017" name="Cell">
        <title>Insights into land plant evolution garnered from the Marchantia polymorpha genome.</title>
        <authorList>
            <person name="Bowman J.L."/>
            <person name="Kohchi T."/>
            <person name="Yamato K.T."/>
            <person name="Jenkins J."/>
            <person name="Shu S."/>
            <person name="Ishizaki K."/>
            <person name="Yamaoka S."/>
            <person name="Nishihama R."/>
            <person name="Nakamura Y."/>
            <person name="Berger F."/>
            <person name="Adam C."/>
            <person name="Aki S.S."/>
            <person name="Althoff F."/>
            <person name="Araki T."/>
            <person name="Arteaga-Vazquez M.A."/>
            <person name="Balasubrmanian S."/>
            <person name="Barry K."/>
            <person name="Bauer D."/>
            <person name="Boehm C.R."/>
            <person name="Briginshaw L."/>
            <person name="Caballero-Perez J."/>
            <person name="Catarino B."/>
            <person name="Chen F."/>
            <person name="Chiyoda S."/>
            <person name="Chovatia M."/>
            <person name="Davies K.M."/>
            <person name="Delmans M."/>
            <person name="Demura T."/>
            <person name="Dierschke T."/>
            <person name="Dolan L."/>
            <person name="Dorantes-Acosta A.E."/>
            <person name="Eklund D.M."/>
            <person name="Florent S.N."/>
            <person name="Flores-Sandoval E."/>
            <person name="Fujiyama A."/>
            <person name="Fukuzawa H."/>
            <person name="Galik B."/>
            <person name="Grimanelli D."/>
            <person name="Grimwood J."/>
            <person name="Grossniklaus U."/>
            <person name="Hamada T."/>
            <person name="Haseloff J."/>
            <person name="Hetherington A.J."/>
            <person name="Higo A."/>
            <person name="Hirakawa Y."/>
            <person name="Hundley H.N."/>
            <person name="Ikeda Y."/>
            <person name="Inoue K."/>
            <person name="Inoue S.I."/>
            <person name="Ishida S."/>
            <person name="Jia Q."/>
            <person name="Kakita M."/>
            <person name="Kanazawa T."/>
            <person name="Kawai Y."/>
            <person name="Kawashima T."/>
            <person name="Kennedy M."/>
            <person name="Kinose K."/>
            <person name="Kinoshita T."/>
            <person name="Kohara Y."/>
            <person name="Koide E."/>
            <person name="Komatsu K."/>
            <person name="Kopischke S."/>
            <person name="Kubo M."/>
            <person name="Kyozuka J."/>
            <person name="Lagercrantz U."/>
            <person name="Lin S.S."/>
            <person name="Lindquist E."/>
            <person name="Lipzen A.M."/>
            <person name="Lu C.W."/>
            <person name="De Luna E."/>
            <person name="Martienssen R.A."/>
            <person name="Minamino N."/>
            <person name="Mizutani M."/>
            <person name="Mizutani M."/>
            <person name="Mochizuki N."/>
            <person name="Monte I."/>
            <person name="Mosher R."/>
            <person name="Nagasaki H."/>
            <person name="Nakagami H."/>
            <person name="Naramoto S."/>
            <person name="Nishitani K."/>
            <person name="Ohtani M."/>
            <person name="Okamoto T."/>
            <person name="Okumura M."/>
            <person name="Phillips J."/>
            <person name="Pollak B."/>
            <person name="Reinders A."/>
            <person name="Rovekamp M."/>
            <person name="Sano R."/>
            <person name="Sawa S."/>
            <person name="Schmid M.W."/>
            <person name="Shirakawa M."/>
            <person name="Solano R."/>
            <person name="Spunde A."/>
            <person name="Suetsugu N."/>
            <person name="Sugano S."/>
            <person name="Sugiyama A."/>
            <person name="Sun R."/>
            <person name="Suzuki Y."/>
            <person name="Takenaka M."/>
            <person name="Takezawa D."/>
            <person name="Tomogane H."/>
            <person name="Tsuzuki M."/>
            <person name="Ueda T."/>
            <person name="Umeda M."/>
            <person name="Ward J.M."/>
            <person name="Watanabe Y."/>
            <person name="Yazaki K."/>
            <person name="Yokoyama R."/>
            <person name="Yoshitake Y."/>
            <person name="Yotsui I."/>
            <person name="Zachgo S."/>
            <person name="Schmutz J."/>
        </authorList>
    </citation>
    <scope>NUCLEOTIDE SEQUENCE [LARGE SCALE GENOMIC DNA]</scope>
    <source>
        <strain evidence="3">Tak-1</strain>
    </source>
</reference>
<evidence type="ECO:0000313" key="2">
    <source>
        <dbReference type="EMBL" id="PTQ38610.1"/>
    </source>
</evidence>
<organism evidence="2 3">
    <name type="scientific">Marchantia polymorpha</name>
    <name type="common">Common liverwort</name>
    <name type="synonym">Marchantia aquatica</name>
    <dbReference type="NCBI Taxonomy" id="3197"/>
    <lineage>
        <taxon>Eukaryota</taxon>
        <taxon>Viridiplantae</taxon>
        <taxon>Streptophyta</taxon>
        <taxon>Embryophyta</taxon>
        <taxon>Marchantiophyta</taxon>
        <taxon>Marchantiopsida</taxon>
        <taxon>Marchantiidae</taxon>
        <taxon>Marchantiales</taxon>
        <taxon>Marchantiaceae</taxon>
        <taxon>Marchantia</taxon>
    </lineage>
</organism>
<accession>A0A2R6WXM7</accession>
<evidence type="ECO:0000313" key="3">
    <source>
        <dbReference type="Proteomes" id="UP000244005"/>
    </source>
</evidence>
<evidence type="ECO:0000256" key="1">
    <source>
        <dbReference type="SAM" id="MobiDB-lite"/>
    </source>
</evidence>
<name>A0A2R6WXM7_MARPO</name>
<proteinExistence type="predicted"/>
<protein>
    <submittedName>
        <fullName evidence="2">Uncharacterized protein</fullName>
    </submittedName>
</protein>
<dbReference type="Proteomes" id="UP000244005">
    <property type="component" value="Unassembled WGS sequence"/>
</dbReference>
<gene>
    <name evidence="2" type="ORF">MARPO_0050s0067</name>
</gene>
<keyword evidence="3" id="KW-1185">Reference proteome</keyword>
<feature type="region of interest" description="Disordered" evidence="1">
    <location>
        <begin position="124"/>
        <end position="154"/>
    </location>
</feature>